<proteinExistence type="predicted"/>
<evidence type="ECO:0000313" key="3">
    <source>
        <dbReference type="Proteomes" id="UP000581688"/>
    </source>
</evidence>
<feature type="compositionally biased region" description="Basic residues" evidence="1">
    <location>
        <begin position="1"/>
        <end position="12"/>
    </location>
</feature>
<gene>
    <name evidence="2" type="ORF">HNQ94_000762</name>
</gene>
<organism evidence="2 3">
    <name type="scientific">Salirhabdus euzebyi</name>
    <dbReference type="NCBI Taxonomy" id="394506"/>
    <lineage>
        <taxon>Bacteria</taxon>
        <taxon>Bacillati</taxon>
        <taxon>Bacillota</taxon>
        <taxon>Bacilli</taxon>
        <taxon>Bacillales</taxon>
        <taxon>Bacillaceae</taxon>
        <taxon>Salirhabdus</taxon>
    </lineage>
</organism>
<evidence type="ECO:0000313" key="2">
    <source>
        <dbReference type="EMBL" id="MBB6452317.1"/>
    </source>
</evidence>
<dbReference type="AlphaFoldDB" id="A0A841PTK4"/>
<dbReference type="Proteomes" id="UP000581688">
    <property type="component" value="Unassembled WGS sequence"/>
</dbReference>
<dbReference type="InterPro" id="IPR025435">
    <property type="entry name" value="YfhD-like"/>
</dbReference>
<dbReference type="Pfam" id="PF14151">
    <property type="entry name" value="YfhD"/>
    <property type="match status" value="1"/>
</dbReference>
<name>A0A841PTK4_9BACI</name>
<sequence>MGRANHNRHARDKNKADLPQTPRREIVSDGRDIEFSLELADNEDLEALERSRAADRRAKDK</sequence>
<dbReference type="EMBL" id="JACHGH010000002">
    <property type="protein sequence ID" value="MBB6452317.1"/>
    <property type="molecule type" value="Genomic_DNA"/>
</dbReference>
<evidence type="ECO:0008006" key="4">
    <source>
        <dbReference type="Google" id="ProtNLM"/>
    </source>
</evidence>
<dbReference type="RefSeq" id="WP_174495013.1">
    <property type="nucleotide sequence ID" value="NZ_CADDWK010000002.1"/>
</dbReference>
<evidence type="ECO:0000256" key="1">
    <source>
        <dbReference type="SAM" id="MobiDB-lite"/>
    </source>
</evidence>
<feature type="region of interest" description="Disordered" evidence="1">
    <location>
        <begin position="1"/>
        <end position="29"/>
    </location>
</feature>
<protein>
    <recommendedName>
        <fullName evidence="4">YfhD family protein</fullName>
    </recommendedName>
</protein>
<accession>A0A841PTK4</accession>
<reference evidence="2 3" key="1">
    <citation type="submission" date="2020-08" db="EMBL/GenBank/DDBJ databases">
        <title>Genomic Encyclopedia of Type Strains, Phase IV (KMG-IV): sequencing the most valuable type-strain genomes for metagenomic binning, comparative biology and taxonomic classification.</title>
        <authorList>
            <person name="Goeker M."/>
        </authorList>
    </citation>
    <scope>NUCLEOTIDE SEQUENCE [LARGE SCALE GENOMIC DNA]</scope>
    <source>
        <strain evidence="2 3">DSM 19612</strain>
    </source>
</reference>
<comment type="caution">
    <text evidence="2">The sequence shown here is derived from an EMBL/GenBank/DDBJ whole genome shotgun (WGS) entry which is preliminary data.</text>
</comment>
<keyword evidence="3" id="KW-1185">Reference proteome</keyword>